<dbReference type="PANTHER" id="PTHR31669">
    <property type="entry name" value="PROTEIN FAR1-RELATED SEQUENCE 10-RELATED"/>
    <property type="match status" value="1"/>
</dbReference>
<dbReference type="KEGG" id="bdi:100846783"/>
<dbReference type="Pfam" id="PF10551">
    <property type="entry name" value="MULE"/>
    <property type="match status" value="1"/>
</dbReference>
<dbReference type="PANTHER" id="PTHR31669:SF307">
    <property type="entry name" value="PROTEIN FAR1-RELATED SEQUENCE"/>
    <property type="match status" value="1"/>
</dbReference>
<dbReference type="OrthoDB" id="682414at2759"/>
<reference evidence="3 4" key="1">
    <citation type="journal article" date="2010" name="Nature">
        <title>Genome sequencing and analysis of the model grass Brachypodium distachyon.</title>
        <authorList>
            <consortium name="International Brachypodium Initiative"/>
        </authorList>
    </citation>
    <scope>NUCLEOTIDE SEQUENCE [LARGE SCALE GENOMIC DNA]</scope>
    <source>
        <strain evidence="3">Bd21</strain>
        <strain evidence="4">cv. Bd21</strain>
    </source>
</reference>
<dbReference type="AlphaFoldDB" id="A0A0Q3EB41"/>
<name>A0A0Q3EB41_BRADI</name>
<comment type="subcellular location">
    <subcellularLocation>
        <location evidence="1">Nucleus</location>
    </subcellularLocation>
</comment>
<protein>
    <recommendedName>
        <fullName evidence="1">Protein FAR1-RELATED SEQUENCE</fullName>
    </recommendedName>
</protein>
<evidence type="ECO:0000256" key="1">
    <source>
        <dbReference type="RuleBase" id="RU367018"/>
    </source>
</evidence>
<dbReference type="EMBL" id="CM000884">
    <property type="protein sequence ID" value="KQJ83588.1"/>
    <property type="molecule type" value="Genomic_DNA"/>
</dbReference>
<gene>
    <name evidence="4" type="primary">LOC100846783</name>
    <name evidence="3" type="ORF">BRADI_5g15647v3</name>
</gene>
<dbReference type="GO" id="GO:0006355">
    <property type="term" value="P:regulation of DNA-templated transcription"/>
    <property type="evidence" value="ECO:0007669"/>
    <property type="project" value="UniProtKB-UniRule"/>
</dbReference>
<accession>A0A0Q3EB41</accession>
<keyword evidence="1" id="KW-0539">Nucleus</keyword>
<evidence type="ECO:0000313" key="5">
    <source>
        <dbReference type="Proteomes" id="UP000008810"/>
    </source>
</evidence>
<comment type="similarity">
    <text evidence="1">Belongs to the FHY3/FAR1 family.</text>
</comment>
<dbReference type="RefSeq" id="XP_024311308.1">
    <property type="nucleotide sequence ID" value="XM_024455540.1"/>
</dbReference>
<evidence type="ECO:0000313" key="3">
    <source>
        <dbReference type="EMBL" id="KQJ83588.1"/>
    </source>
</evidence>
<dbReference type="RefSeq" id="XP_014751280.1">
    <property type="nucleotide sequence ID" value="XM_014895794.2"/>
</dbReference>
<dbReference type="InterPro" id="IPR018289">
    <property type="entry name" value="MULE_transposase_dom"/>
</dbReference>
<evidence type="ECO:0000259" key="2">
    <source>
        <dbReference type="Pfam" id="PF10551"/>
    </source>
</evidence>
<reference evidence="4" key="3">
    <citation type="submission" date="2018-08" db="UniProtKB">
        <authorList>
            <consortium name="EnsemblPlants"/>
        </authorList>
    </citation>
    <scope>IDENTIFICATION</scope>
    <source>
        <strain evidence="4">cv. Bd21</strain>
    </source>
</reference>
<dbReference type="Gramene" id="KQJ83588">
    <property type="protein sequence ID" value="KQJ83588"/>
    <property type="gene ID" value="BRADI_5g15647v3"/>
</dbReference>
<organism evidence="3">
    <name type="scientific">Brachypodium distachyon</name>
    <name type="common">Purple false brome</name>
    <name type="synonym">Trachynia distachya</name>
    <dbReference type="NCBI Taxonomy" id="15368"/>
    <lineage>
        <taxon>Eukaryota</taxon>
        <taxon>Viridiplantae</taxon>
        <taxon>Streptophyta</taxon>
        <taxon>Embryophyta</taxon>
        <taxon>Tracheophyta</taxon>
        <taxon>Spermatophyta</taxon>
        <taxon>Magnoliopsida</taxon>
        <taxon>Liliopsida</taxon>
        <taxon>Poales</taxon>
        <taxon>Poaceae</taxon>
        <taxon>BOP clade</taxon>
        <taxon>Pooideae</taxon>
        <taxon>Stipodae</taxon>
        <taxon>Brachypodieae</taxon>
        <taxon>Brachypodium</taxon>
    </lineage>
</organism>
<dbReference type="EnsemblPlants" id="KQJ83588">
    <property type="protein sequence ID" value="KQJ83588"/>
    <property type="gene ID" value="BRADI_5g15647v3"/>
</dbReference>
<sequence length="361" mass="42353">MDSIPFTKRSLKSLCGKISWEQSDNDAVKTMEVFGKLLDEDPDFKYMVQLDGESRMRTLLWTSARCSEKYACFGDAITFDTTYRTNLYNMPFGLFVGVNNHFQSIILRGVLMRDEKEDSFRWVFREFMRMIGGKDNHPKTILTDQARAMELAIAEELPNTTHRWCKWHVLKKAKECLGALYGKRTSFRAEFHRLVSEQYTEEEFEQSWAEMLNKHGLQNQPYLTQIYEVRHKWAKPYFRKTFCAKMTSTQRSESANHMLKTYIPPGCPMHLFVKQYAKLQFNRDQEESYQEKRTALSGVVLKSNWPIDRHAGKIYTRAMFEQFGICLYESGHYLVDEVEPDAVYIAALNGFFKGKMVQSTF</sequence>
<dbReference type="GeneID" id="100846783"/>
<dbReference type="Proteomes" id="UP000008810">
    <property type="component" value="Chromosome 5"/>
</dbReference>
<reference evidence="3" key="2">
    <citation type="submission" date="2017-06" db="EMBL/GenBank/DDBJ databases">
        <title>WGS assembly of Brachypodium distachyon.</title>
        <authorList>
            <consortium name="The International Brachypodium Initiative"/>
            <person name="Lucas S."/>
            <person name="Harmon-Smith M."/>
            <person name="Lail K."/>
            <person name="Tice H."/>
            <person name="Grimwood J."/>
            <person name="Bruce D."/>
            <person name="Barry K."/>
            <person name="Shu S."/>
            <person name="Lindquist E."/>
            <person name="Wang M."/>
            <person name="Pitluck S."/>
            <person name="Vogel J.P."/>
            <person name="Garvin D.F."/>
            <person name="Mockler T.C."/>
            <person name="Schmutz J."/>
            <person name="Rokhsar D."/>
            <person name="Bevan M.W."/>
        </authorList>
    </citation>
    <scope>NUCLEOTIDE SEQUENCE</scope>
    <source>
        <strain evidence="3">Bd21</strain>
    </source>
</reference>
<proteinExistence type="inferred from homology"/>
<dbReference type="GO" id="GO:0005634">
    <property type="term" value="C:nucleus"/>
    <property type="evidence" value="ECO:0007669"/>
    <property type="project" value="UniProtKB-SubCell"/>
</dbReference>
<keyword evidence="1" id="KW-0863">Zinc-finger</keyword>
<dbReference type="STRING" id="15368.A0A0Q3EB41"/>
<comment type="function">
    <text evidence="1">Putative transcription activator involved in regulating light control of development.</text>
</comment>
<feature type="domain" description="MULE transposase" evidence="2">
    <location>
        <begin position="77"/>
        <end position="172"/>
    </location>
</feature>
<dbReference type="GO" id="GO:0008270">
    <property type="term" value="F:zinc ion binding"/>
    <property type="evidence" value="ECO:0007669"/>
    <property type="project" value="UniProtKB-UniRule"/>
</dbReference>
<keyword evidence="1" id="KW-0479">Metal-binding</keyword>
<evidence type="ECO:0000313" key="4">
    <source>
        <dbReference type="EnsemblPlants" id="KQJ83588"/>
    </source>
</evidence>
<keyword evidence="1" id="KW-0862">Zinc</keyword>
<dbReference type="InterPro" id="IPR031052">
    <property type="entry name" value="FHY3/FAR1"/>
</dbReference>
<keyword evidence="5" id="KW-1185">Reference proteome</keyword>